<protein>
    <recommendedName>
        <fullName evidence="4">Lipoprotein</fullName>
    </recommendedName>
</protein>
<dbReference type="RefSeq" id="WP_015246330.1">
    <property type="nucleotide sequence ID" value="NC_019892.1"/>
</dbReference>
<accession>L0DE95</accession>
<feature type="signal peptide" evidence="1">
    <location>
        <begin position="1"/>
        <end position="17"/>
    </location>
</feature>
<dbReference type="KEGG" id="saci:Sinac_2891"/>
<reference evidence="2 3" key="1">
    <citation type="submission" date="2012-02" db="EMBL/GenBank/DDBJ databases">
        <title>Complete sequence of chromosome of Singulisphaera acidiphila DSM 18658.</title>
        <authorList>
            <consortium name="US DOE Joint Genome Institute (JGI-PGF)"/>
            <person name="Lucas S."/>
            <person name="Copeland A."/>
            <person name="Lapidus A."/>
            <person name="Glavina del Rio T."/>
            <person name="Dalin E."/>
            <person name="Tice H."/>
            <person name="Bruce D."/>
            <person name="Goodwin L."/>
            <person name="Pitluck S."/>
            <person name="Peters L."/>
            <person name="Ovchinnikova G."/>
            <person name="Chertkov O."/>
            <person name="Kyrpides N."/>
            <person name="Mavromatis K."/>
            <person name="Ivanova N."/>
            <person name="Brettin T."/>
            <person name="Detter J.C."/>
            <person name="Han C."/>
            <person name="Larimer F."/>
            <person name="Land M."/>
            <person name="Hauser L."/>
            <person name="Markowitz V."/>
            <person name="Cheng J.-F."/>
            <person name="Hugenholtz P."/>
            <person name="Woyke T."/>
            <person name="Wu D."/>
            <person name="Tindall B."/>
            <person name="Pomrenke H."/>
            <person name="Brambilla E."/>
            <person name="Klenk H.-P."/>
            <person name="Eisen J.A."/>
        </authorList>
    </citation>
    <scope>NUCLEOTIDE SEQUENCE [LARGE SCALE GENOMIC DNA]</scope>
    <source>
        <strain evidence="3">ATCC BAA-1392 / DSM 18658 / VKM B-2454 / MOB10</strain>
    </source>
</reference>
<evidence type="ECO:0000256" key="1">
    <source>
        <dbReference type="SAM" id="SignalP"/>
    </source>
</evidence>
<dbReference type="Proteomes" id="UP000010798">
    <property type="component" value="Chromosome"/>
</dbReference>
<dbReference type="HOGENOM" id="CLU_1766785_0_0_0"/>
<keyword evidence="3" id="KW-1185">Reference proteome</keyword>
<gene>
    <name evidence="2" type="ordered locus">Sinac_2891</name>
</gene>
<name>L0DE95_SINAD</name>
<dbReference type="PROSITE" id="PS51257">
    <property type="entry name" value="PROKAR_LIPOPROTEIN"/>
    <property type="match status" value="1"/>
</dbReference>
<evidence type="ECO:0008006" key="4">
    <source>
        <dbReference type="Google" id="ProtNLM"/>
    </source>
</evidence>
<sequence length="147" mass="15505">MKHAWIAVLVPALVALAGCNQDIPQGQGVITTLPRKPLAYGEADITFNRSVPRMSTPLHQGEAKDVSTAIERGRSFEGDVTFQFTDNPPGVTLDSVLPVIKNGDTLAKFTLEPQSDASPGDFTIKVTGHGSKGADAAVPLKASVPKK</sequence>
<evidence type="ECO:0000313" key="3">
    <source>
        <dbReference type="Proteomes" id="UP000010798"/>
    </source>
</evidence>
<feature type="chain" id="PRO_5003940188" description="Lipoprotein" evidence="1">
    <location>
        <begin position="18"/>
        <end position="147"/>
    </location>
</feature>
<evidence type="ECO:0000313" key="2">
    <source>
        <dbReference type="EMBL" id="AGA27180.1"/>
    </source>
</evidence>
<organism evidence="2 3">
    <name type="scientific">Singulisphaera acidiphila (strain ATCC BAA-1392 / DSM 18658 / VKM B-2454 / MOB10)</name>
    <dbReference type="NCBI Taxonomy" id="886293"/>
    <lineage>
        <taxon>Bacteria</taxon>
        <taxon>Pseudomonadati</taxon>
        <taxon>Planctomycetota</taxon>
        <taxon>Planctomycetia</taxon>
        <taxon>Isosphaerales</taxon>
        <taxon>Isosphaeraceae</taxon>
        <taxon>Singulisphaera</taxon>
    </lineage>
</organism>
<dbReference type="EMBL" id="CP003364">
    <property type="protein sequence ID" value="AGA27180.1"/>
    <property type="molecule type" value="Genomic_DNA"/>
</dbReference>
<dbReference type="AlphaFoldDB" id="L0DE95"/>
<proteinExistence type="predicted"/>
<keyword evidence="1" id="KW-0732">Signal</keyword>